<comment type="caution">
    <text evidence="2">The sequence shown here is derived from an EMBL/GenBank/DDBJ whole genome shotgun (WGS) entry which is preliminary data.</text>
</comment>
<evidence type="ECO:0000256" key="1">
    <source>
        <dbReference type="SAM" id="MobiDB-lite"/>
    </source>
</evidence>
<proteinExistence type="predicted"/>
<organism evidence="2 3">
    <name type="scientific">Elysia crispata</name>
    <name type="common">lettuce slug</name>
    <dbReference type="NCBI Taxonomy" id="231223"/>
    <lineage>
        <taxon>Eukaryota</taxon>
        <taxon>Metazoa</taxon>
        <taxon>Spiralia</taxon>
        <taxon>Lophotrochozoa</taxon>
        <taxon>Mollusca</taxon>
        <taxon>Gastropoda</taxon>
        <taxon>Heterobranchia</taxon>
        <taxon>Euthyneura</taxon>
        <taxon>Panpulmonata</taxon>
        <taxon>Sacoglossa</taxon>
        <taxon>Placobranchoidea</taxon>
        <taxon>Plakobranchidae</taxon>
        <taxon>Elysia</taxon>
    </lineage>
</organism>
<evidence type="ECO:0000313" key="2">
    <source>
        <dbReference type="EMBL" id="KAK3786400.1"/>
    </source>
</evidence>
<keyword evidence="3" id="KW-1185">Reference proteome</keyword>
<dbReference type="EMBL" id="JAWDGP010001968">
    <property type="protein sequence ID" value="KAK3786400.1"/>
    <property type="molecule type" value="Genomic_DNA"/>
</dbReference>
<evidence type="ECO:0000313" key="3">
    <source>
        <dbReference type="Proteomes" id="UP001283361"/>
    </source>
</evidence>
<feature type="region of interest" description="Disordered" evidence="1">
    <location>
        <begin position="1"/>
        <end position="62"/>
    </location>
</feature>
<accession>A0AAE1AF74</accession>
<feature type="compositionally biased region" description="Polar residues" evidence="1">
    <location>
        <begin position="1"/>
        <end position="13"/>
    </location>
</feature>
<dbReference type="AlphaFoldDB" id="A0AAE1AF74"/>
<gene>
    <name evidence="2" type="ORF">RRG08_011716</name>
</gene>
<name>A0AAE1AF74_9GAST</name>
<dbReference type="Proteomes" id="UP001283361">
    <property type="component" value="Unassembled WGS sequence"/>
</dbReference>
<reference evidence="2" key="1">
    <citation type="journal article" date="2023" name="G3 (Bethesda)">
        <title>A reference genome for the long-term kleptoplast-retaining sea slug Elysia crispata morphotype clarki.</title>
        <authorList>
            <person name="Eastman K.E."/>
            <person name="Pendleton A.L."/>
            <person name="Shaikh M.A."/>
            <person name="Suttiyut T."/>
            <person name="Ogas R."/>
            <person name="Tomko P."/>
            <person name="Gavelis G."/>
            <person name="Widhalm J.R."/>
            <person name="Wisecaver J.H."/>
        </authorList>
    </citation>
    <scope>NUCLEOTIDE SEQUENCE</scope>
    <source>
        <strain evidence="2">ECLA1</strain>
    </source>
</reference>
<protein>
    <submittedName>
        <fullName evidence="2">Uncharacterized protein</fullName>
    </submittedName>
</protein>
<feature type="compositionally biased region" description="Low complexity" evidence="1">
    <location>
        <begin position="47"/>
        <end position="56"/>
    </location>
</feature>
<sequence length="117" mass="13130">MQATSSTQALNSTDGEDNVPLSRFKHQPNPSEEEDNVPLARLCRPCSPSSYTSSSTDDSDADPDFKVGLCEVRRCKEEVWAACEKCLVLVCYDLCVEDSLVQRSWEGMREMFSSRLL</sequence>